<evidence type="ECO:0000313" key="1">
    <source>
        <dbReference type="EMBL" id="ROT38423.1"/>
    </source>
</evidence>
<dbReference type="PANTHER" id="PTHR36922:SF1">
    <property type="entry name" value="DUF1993 DOMAIN-CONTAINING PROTEIN"/>
    <property type="match status" value="1"/>
</dbReference>
<dbReference type="RefSeq" id="XP_028466229.1">
    <property type="nucleotide sequence ID" value="XM_028611853.1"/>
</dbReference>
<reference evidence="1 2" key="1">
    <citation type="journal article" date="2018" name="Mol. Ecol.">
        <title>The obligate alkalophilic soda-lake fungus Sodiomyces alkalinus has shifted to a protein diet.</title>
        <authorList>
            <person name="Grum-Grzhimaylo A.A."/>
            <person name="Falkoski D.L."/>
            <person name="van den Heuvel J."/>
            <person name="Valero-Jimenez C.A."/>
            <person name="Min B."/>
            <person name="Choi I.G."/>
            <person name="Lipzen A."/>
            <person name="Daum C.G."/>
            <person name="Aanen D.K."/>
            <person name="Tsang A."/>
            <person name="Henrissat B."/>
            <person name="Bilanenko E.N."/>
            <person name="de Vries R.P."/>
            <person name="van Kan J.A.L."/>
            <person name="Grigoriev I.V."/>
            <person name="Debets A.J.M."/>
        </authorList>
    </citation>
    <scope>NUCLEOTIDE SEQUENCE [LARGE SCALE GENOMIC DNA]</scope>
    <source>
        <strain evidence="1 2">F11</strain>
    </source>
</reference>
<organism evidence="1 2">
    <name type="scientific">Sodiomyces alkalinus (strain CBS 110278 / VKM F-3762 / F11)</name>
    <name type="common">Alkaliphilic filamentous fungus</name>
    <dbReference type="NCBI Taxonomy" id="1314773"/>
    <lineage>
        <taxon>Eukaryota</taxon>
        <taxon>Fungi</taxon>
        <taxon>Dikarya</taxon>
        <taxon>Ascomycota</taxon>
        <taxon>Pezizomycotina</taxon>
        <taxon>Sordariomycetes</taxon>
        <taxon>Hypocreomycetidae</taxon>
        <taxon>Glomerellales</taxon>
        <taxon>Plectosphaerellaceae</taxon>
        <taxon>Sodiomyces</taxon>
    </lineage>
</organism>
<dbReference type="PANTHER" id="PTHR36922">
    <property type="entry name" value="BLL2446 PROTEIN"/>
    <property type="match status" value="1"/>
</dbReference>
<protein>
    <submittedName>
        <fullName evidence="1">Uncharacterized protein</fullName>
    </submittedName>
</protein>
<dbReference type="InterPro" id="IPR018531">
    <property type="entry name" value="DUF1993"/>
</dbReference>
<sequence length="189" mass="20746">MPSFFFNATVLQAKSYLQTLRHLINKAEVHAKATNTPWAVFTKASLAPDMHGLPFQVHAATDAAQRLVSRVRGVEPLDLKHDEEGLDTADLLGARIDQVLALLEEAAADPAGYDAGQDKVVAFNLGPDISLEAPVRDYALGFSMPTVAFHVNATFAILRNRGVQVGKLDYILPFITENLPQYQEKYGQK</sequence>
<evidence type="ECO:0000313" key="2">
    <source>
        <dbReference type="Proteomes" id="UP000272025"/>
    </source>
</evidence>
<name>A0A3N2PV84_SODAK</name>
<dbReference type="STRING" id="1314773.A0A3N2PV84"/>
<dbReference type="EMBL" id="ML119055">
    <property type="protein sequence ID" value="ROT38423.1"/>
    <property type="molecule type" value="Genomic_DNA"/>
</dbReference>
<dbReference type="InterPro" id="IPR034660">
    <property type="entry name" value="DinB/YfiT-like"/>
</dbReference>
<dbReference type="AlphaFoldDB" id="A0A3N2PV84"/>
<dbReference type="SUPFAM" id="SSF109854">
    <property type="entry name" value="DinB/YfiT-like putative metalloenzymes"/>
    <property type="match status" value="1"/>
</dbReference>
<accession>A0A3N2PV84</accession>
<proteinExistence type="predicted"/>
<dbReference type="Gene3D" id="1.20.120.450">
    <property type="entry name" value="dinb family like domain"/>
    <property type="match status" value="1"/>
</dbReference>
<dbReference type="Pfam" id="PF09351">
    <property type="entry name" value="DUF1993"/>
    <property type="match status" value="1"/>
</dbReference>
<dbReference type="GeneID" id="39580331"/>
<keyword evidence="2" id="KW-1185">Reference proteome</keyword>
<dbReference type="OrthoDB" id="3724345at2759"/>
<gene>
    <name evidence="1" type="ORF">SODALDRAFT_332993</name>
</gene>
<dbReference type="Proteomes" id="UP000272025">
    <property type="component" value="Unassembled WGS sequence"/>
</dbReference>